<evidence type="ECO:0000313" key="3">
    <source>
        <dbReference type="EMBL" id="SDP30693.1"/>
    </source>
</evidence>
<dbReference type="CDD" id="cd00586">
    <property type="entry name" value="4HBT"/>
    <property type="match status" value="1"/>
</dbReference>
<dbReference type="InterPro" id="IPR050563">
    <property type="entry name" value="4-hydroxybenzoyl-CoA_TE"/>
</dbReference>
<dbReference type="PANTHER" id="PTHR31793">
    <property type="entry name" value="4-HYDROXYBENZOYL-COA THIOESTERASE FAMILY MEMBER"/>
    <property type="match status" value="1"/>
</dbReference>
<dbReference type="Pfam" id="PF13279">
    <property type="entry name" value="4HBT_2"/>
    <property type="match status" value="1"/>
</dbReference>
<dbReference type="Proteomes" id="UP000199159">
    <property type="component" value="Unassembled WGS sequence"/>
</dbReference>
<comment type="similarity">
    <text evidence="1">Belongs to the 4-hydroxybenzoyl-CoA thioesterase family.</text>
</comment>
<dbReference type="EMBL" id="FNJU01000002">
    <property type="protein sequence ID" value="SDP30693.1"/>
    <property type="molecule type" value="Genomic_DNA"/>
</dbReference>
<dbReference type="RefSeq" id="WP_090850678.1">
    <property type="nucleotide sequence ID" value="NZ_FNJU01000002.1"/>
</dbReference>
<keyword evidence="2 3" id="KW-0378">Hydrolase</keyword>
<reference evidence="4" key="1">
    <citation type="submission" date="2016-10" db="EMBL/GenBank/DDBJ databases">
        <authorList>
            <person name="Varghese N."/>
            <person name="Submissions S."/>
        </authorList>
    </citation>
    <scope>NUCLEOTIDE SEQUENCE [LARGE SCALE GENOMIC DNA]</scope>
    <source>
        <strain evidence="4">IBRC-M10078</strain>
    </source>
</reference>
<proteinExistence type="inferred from homology"/>
<dbReference type="SUPFAM" id="SSF54637">
    <property type="entry name" value="Thioesterase/thiol ester dehydrase-isomerase"/>
    <property type="match status" value="1"/>
</dbReference>
<dbReference type="Gene3D" id="3.10.129.10">
    <property type="entry name" value="Hotdog Thioesterase"/>
    <property type="match status" value="1"/>
</dbReference>
<sequence length="133" mass="15362">MKHELDISVRFCETDALGHVNNVSYFIYLEDARVKFFEMLGTSSDLSDWKFIVASIKCDFVGQGYFNRNLTVTTRVSKVGNKSFELEHNIFEKSTNRLIATGSVVMVYFNFDMQRSEPIPEVLRGQLNQFLTK</sequence>
<keyword evidence="4" id="KW-1185">Reference proteome</keyword>
<gene>
    <name evidence="3" type="ORF">SAMN05216565_102293</name>
</gene>
<dbReference type="InterPro" id="IPR029069">
    <property type="entry name" value="HotDog_dom_sf"/>
</dbReference>
<organism evidence="3 4">
    <name type="scientific">Litchfieldia salsa</name>
    <dbReference type="NCBI Taxonomy" id="930152"/>
    <lineage>
        <taxon>Bacteria</taxon>
        <taxon>Bacillati</taxon>
        <taxon>Bacillota</taxon>
        <taxon>Bacilli</taxon>
        <taxon>Bacillales</taxon>
        <taxon>Bacillaceae</taxon>
        <taxon>Litchfieldia</taxon>
    </lineage>
</organism>
<dbReference type="PANTHER" id="PTHR31793:SF27">
    <property type="entry name" value="NOVEL THIOESTERASE SUPERFAMILY DOMAIN AND SAPOSIN A-TYPE DOMAIN CONTAINING PROTEIN (0610012H03RIK)"/>
    <property type="match status" value="1"/>
</dbReference>
<protein>
    <submittedName>
        <fullName evidence="3">Acyl-CoA thioester hydrolase</fullName>
    </submittedName>
</protein>
<dbReference type="STRING" id="930152.SAMN05216565_102293"/>
<accession>A0A1H0RMG3</accession>
<evidence type="ECO:0000256" key="1">
    <source>
        <dbReference type="ARBA" id="ARBA00005953"/>
    </source>
</evidence>
<evidence type="ECO:0000313" key="4">
    <source>
        <dbReference type="Proteomes" id="UP000199159"/>
    </source>
</evidence>
<dbReference type="AlphaFoldDB" id="A0A1H0RMG3"/>
<name>A0A1H0RMG3_9BACI</name>
<dbReference type="OrthoDB" id="9799036at2"/>
<evidence type="ECO:0000256" key="2">
    <source>
        <dbReference type="ARBA" id="ARBA00022801"/>
    </source>
</evidence>
<dbReference type="GO" id="GO:0047617">
    <property type="term" value="F:fatty acyl-CoA hydrolase activity"/>
    <property type="evidence" value="ECO:0007669"/>
    <property type="project" value="TreeGrafter"/>
</dbReference>